<protein>
    <recommendedName>
        <fullName evidence="1">CAAX prenyl protease 2/Lysostaphin resistance protein A-like domain-containing protein</fullName>
    </recommendedName>
</protein>
<dbReference type="Proteomes" id="UP000650628">
    <property type="component" value="Unassembled WGS sequence"/>
</dbReference>
<dbReference type="EMBL" id="BOOO01000015">
    <property type="protein sequence ID" value="GII29533.1"/>
    <property type="molecule type" value="Genomic_DNA"/>
</dbReference>
<sequence length="248" mass="25474">MKGIDPLVTSLGVLAGANVLNNRVAERWAPVTSAVATAALLGVARREGLTWPALGFERAERGARIGGLLAAGVAAVYAAGIALPRTRPLFHDERALALSRGRLLEEILVQVPVGTVLLEEVAFRGVLPALLARRCSSRTALAGSAALFGLWHVLPSMDMARANPALGGMASDPTVLTAGPAGSAGLTAGRRPATARVVAGTVVSTAAAGVLFHELRRRGGLLAPSLFHLATNSFGYVAARVAARVASR</sequence>
<dbReference type="AlphaFoldDB" id="A0A8J3TN90"/>
<dbReference type="GO" id="GO:0080120">
    <property type="term" value="P:CAAX-box protein maturation"/>
    <property type="evidence" value="ECO:0007669"/>
    <property type="project" value="UniProtKB-ARBA"/>
</dbReference>
<dbReference type="InterPro" id="IPR015837">
    <property type="entry name" value="UCP026622_CAAX_protease"/>
</dbReference>
<dbReference type="PIRSF" id="PIRSF026622">
    <property type="entry name" value="Proteas_026622"/>
    <property type="match status" value="1"/>
</dbReference>
<evidence type="ECO:0000259" key="1">
    <source>
        <dbReference type="Pfam" id="PF02517"/>
    </source>
</evidence>
<proteinExistence type="predicted"/>
<feature type="domain" description="CAAX prenyl protease 2/Lysostaphin resistance protein A-like" evidence="1">
    <location>
        <begin position="111"/>
        <end position="233"/>
    </location>
</feature>
<comment type="caution">
    <text evidence="2">The sequence shown here is derived from an EMBL/GenBank/DDBJ whole genome shotgun (WGS) entry which is preliminary data.</text>
</comment>
<evidence type="ECO:0000313" key="3">
    <source>
        <dbReference type="Proteomes" id="UP000650628"/>
    </source>
</evidence>
<evidence type="ECO:0000313" key="2">
    <source>
        <dbReference type="EMBL" id="GII29533.1"/>
    </source>
</evidence>
<gene>
    <name evidence="2" type="ORF">Pmi06nite_29750</name>
</gene>
<accession>A0A8J3TN90</accession>
<organism evidence="2 3">
    <name type="scientific">Planotetraspora mira</name>
    <dbReference type="NCBI Taxonomy" id="58121"/>
    <lineage>
        <taxon>Bacteria</taxon>
        <taxon>Bacillati</taxon>
        <taxon>Actinomycetota</taxon>
        <taxon>Actinomycetes</taxon>
        <taxon>Streptosporangiales</taxon>
        <taxon>Streptosporangiaceae</taxon>
        <taxon>Planotetraspora</taxon>
    </lineage>
</organism>
<reference evidence="2 3" key="1">
    <citation type="submission" date="2021-01" db="EMBL/GenBank/DDBJ databases">
        <title>Whole genome shotgun sequence of Planotetraspora mira NBRC 15435.</title>
        <authorList>
            <person name="Komaki H."/>
            <person name="Tamura T."/>
        </authorList>
    </citation>
    <scope>NUCLEOTIDE SEQUENCE [LARGE SCALE GENOMIC DNA]</scope>
    <source>
        <strain evidence="2 3">NBRC 15435</strain>
    </source>
</reference>
<dbReference type="GO" id="GO:0004175">
    <property type="term" value="F:endopeptidase activity"/>
    <property type="evidence" value="ECO:0007669"/>
    <property type="project" value="UniProtKB-ARBA"/>
</dbReference>
<keyword evidence="3" id="KW-1185">Reference proteome</keyword>
<dbReference type="Pfam" id="PF02517">
    <property type="entry name" value="Rce1-like"/>
    <property type="match status" value="1"/>
</dbReference>
<dbReference type="RefSeq" id="WP_239113903.1">
    <property type="nucleotide sequence ID" value="NZ_BOOO01000015.1"/>
</dbReference>
<dbReference type="InterPro" id="IPR003675">
    <property type="entry name" value="Rce1/LyrA-like_dom"/>
</dbReference>
<name>A0A8J3TN90_9ACTN</name>